<reference evidence="2" key="1">
    <citation type="submission" date="2014-11" db="EMBL/GenBank/DDBJ databases">
        <authorList>
            <person name="Amaro Gonzalez C."/>
        </authorList>
    </citation>
    <scope>NUCLEOTIDE SEQUENCE</scope>
</reference>
<reference evidence="2" key="2">
    <citation type="journal article" date="2015" name="Fish Shellfish Immunol.">
        <title>Early steps in the European eel (Anguilla anguilla)-Vibrio vulnificus interaction in the gills: Role of the RtxA13 toxin.</title>
        <authorList>
            <person name="Callol A."/>
            <person name="Pajuelo D."/>
            <person name="Ebbesson L."/>
            <person name="Teles M."/>
            <person name="MacKenzie S."/>
            <person name="Amaro C."/>
        </authorList>
    </citation>
    <scope>NUCLEOTIDE SEQUENCE</scope>
</reference>
<evidence type="ECO:0000256" key="1">
    <source>
        <dbReference type="SAM" id="MobiDB-lite"/>
    </source>
</evidence>
<sequence length="74" mass="7866">MIALRSSGDHVGSPISGGGGRTGEANVPVSAPPPPNNAPSLRRLIIYHNQENTAKIRTEGSRIHTSVDQSFGWF</sequence>
<feature type="region of interest" description="Disordered" evidence="1">
    <location>
        <begin position="1"/>
        <end position="40"/>
    </location>
</feature>
<evidence type="ECO:0000313" key="2">
    <source>
        <dbReference type="EMBL" id="JAH92857.1"/>
    </source>
</evidence>
<accession>A0A0E9WR66</accession>
<protein>
    <submittedName>
        <fullName evidence="2">Uncharacterized protein</fullName>
    </submittedName>
</protein>
<dbReference type="AlphaFoldDB" id="A0A0E9WR66"/>
<name>A0A0E9WR66_ANGAN</name>
<organism evidence="2">
    <name type="scientific">Anguilla anguilla</name>
    <name type="common">European freshwater eel</name>
    <name type="synonym">Muraena anguilla</name>
    <dbReference type="NCBI Taxonomy" id="7936"/>
    <lineage>
        <taxon>Eukaryota</taxon>
        <taxon>Metazoa</taxon>
        <taxon>Chordata</taxon>
        <taxon>Craniata</taxon>
        <taxon>Vertebrata</taxon>
        <taxon>Euteleostomi</taxon>
        <taxon>Actinopterygii</taxon>
        <taxon>Neopterygii</taxon>
        <taxon>Teleostei</taxon>
        <taxon>Anguilliformes</taxon>
        <taxon>Anguillidae</taxon>
        <taxon>Anguilla</taxon>
    </lineage>
</organism>
<proteinExistence type="predicted"/>
<dbReference type="EMBL" id="GBXM01015720">
    <property type="protein sequence ID" value="JAH92857.1"/>
    <property type="molecule type" value="Transcribed_RNA"/>
</dbReference>